<feature type="signal peptide" evidence="2">
    <location>
        <begin position="1"/>
        <end position="23"/>
    </location>
</feature>
<feature type="region of interest" description="Disordered" evidence="1">
    <location>
        <begin position="25"/>
        <end position="97"/>
    </location>
</feature>
<evidence type="ECO:0000256" key="2">
    <source>
        <dbReference type="SAM" id="SignalP"/>
    </source>
</evidence>
<protein>
    <recommendedName>
        <fullName evidence="5">Secreted protein</fullName>
    </recommendedName>
</protein>
<organism evidence="3 4">
    <name type="scientific">Streptomyces thermolineatus</name>
    <dbReference type="NCBI Taxonomy" id="44033"/>
    <lineage>
        <taxon>Bacteria</taxon>
        <taxon>Bacillati</taxon>
        <taxon>Actinomycetota</taxon>
        <taxon>Actinomycetes</taxon>
        <taxon>Kitasatosporales</taxon>
        <taxon>Streptomycetaceae</taxon>
        <taxon>Streptomyces</taxon>
    </lineage>
</organism>
<dbReference type="EMBL" id="BAAATA010000038">
    <property type="protein sequence ID" value="GAA2505465.1"/>
    <property type="molecule type" value="Genomic_DNA"/>
</dbReference>
<keyword evidence="2" id="KW-0732">Signal</keyword>
<accession>A0ABP5ZXD7</accession>
<proteinExistence type="predicted"/>
<evidence type="ECO:0000313" key="3">
    <source>
        <dbReference type="EMBL" id="GAA2505465.1"/>
    </source>
</evidence>
<name>A0ABP5ZXD7_9ACTN</name>
<keyword evidence="4" id="KW-1185">Reference proteome</keyword>
<evidence type="ECO:0008006" key="5">
    <source>
        <dbReference type="Google" id="ProtNLM"/>
    </source>
</evidence>
<gene>
    <name evidence="3" type="ORF">GCM10010406_47660</name>
</gene>
<comment type="caution">
    <text evidence="3">The sequence shown here is derived from an EMBL/GenBank/DDBJ whole genome shotgun (WGS) entry which is preliminary data.</text>
</comment>
<evidence type="ECO:0000313" key="4">
    <source>
        <dbReference type="Proteomes" id="UP001501358"/>
    </source>
</evidence>
<sequence>MRAVRTLRTLLVAALLVPAAVQAAAHATPSSGTDTRPAVRRSADSGPAVRHDTSPPLRSMHSARPGAPVRPDRPRRLLPHRPSAPSHDPVVQRTGGRLPRIPVTTEFEGIRSERWLPPDPNAAVGTTQIVQTVNTRLAVYTKTGDTVVPPVSTGVLWSGFGDICEGQNQSDAVVRWDGMARRWIITQLDSDEGAGRFYECLAISTGADASGSWHRYAYRYSRFNDYPKLSVWPDAYYITYNTEPLKTVCALDRARMLVGDRARQQCFETDTFDQADASSILLGSDMDGSTPPPRGAPNLLVGLGPDDSLSFWKFHVDWARPERSALTGPSVLRVAPYTPACEGDDPERCIPQKGTRQKLDSISYWPMYRFAYRNFGSHQSLVLSHAVDARGGVGERWYELRLANGRPTVHQQSTYAPDRTYRWMGSLAQDRKGNIALGYSQSSPETYPSIRITGRRAGDPRGVMTFRETVVTAGRGSQTGCKDCHRWGDYTSMAVDPVDGCTFWYTNQYQPATGNRNWRTRIAGFALPGCTPSHRDDHGRQWPGRS</sequence>
<dbReference type="RefSeq" id="WP_344385363.1">
    <property type="nucleotide sequence ID" value="NZ_BAAATA010000038.1"/>
</dbReference>
<dbReference type="Proteomes" id="UP001501358">
    <property type="component" value="Unassembled WGS sequence"/>
</dbReference>
<feature type="chain" id="PRO_5047085264" description="Secreted protein" evidence="2">
    <location>
        <begin position="24"/>
        <end position="546"/>
    </location>
</feature>
<evidence type="ECO:0000256" key="1">
    <source>
        <dbReference type="SAM" id="MobiDB-lite"/>
    </source>
</evidence>
<reference evidence="4" key="1">
    <citation type="journal article" date="2019" name="Int. J. Syst. Evol. Microbiol.">
        <title>The Global Catalogue of Microorganisms (GCM) 10K type strain sequencing project: providing services to taxonomists for standard genome sequencing and annotation.</title>
        <authorList>
            <consortium name="The Broad Institute Genomics Platform"/>
            <consortium name="The Broad Institute Genome Sequencing Center for Infectious Disease"/>
            <person name="Wu L."/>
            <person name="Ma J."/>
        </authorList>
    </citation>
    <scope>NUCLEOTIDE SEQUENCE [LARGE SCALE GENOMIC DNA]</scope>
    <source>
        <strain evidence="4">JCM 6307</strain>
    </source>
</reference>